<protein>
    <submittedName>
        <fullName evidence="1">Uncharacterized protein</fullName>
    </submittedName>
</protein>
<gene>
    <name evidence="1" type="ORF">BSAL_62365</name>
</gene>
<evidence type="ECO:0000313" key="1">
    <source>
        <dbReference type="EMBL" id="CUF42106.1"/>
    </source>
</evidence>
<keyword evidence="2" id="KW-1185">Reference proteome</keyword>
<reference evidence="2" key="1">
    <citation type="submission" date="2015-09" db="EMBL/GenBank/DDBJ databases">
        <authorList>
            <consortium name="Pathogen Informatics"/>
        </authorList>
    </citation>
    <scope>NUCLEOTIDE SEQUENCE [LARGE SCALE GENOMIC DNA]</scope>
    <source>
        <strain evidence="2">Lake Konstanz</strain>
    </source>
</reference>
<dbReference type="VEuPathDB" id="TriTrypDB:BSAL_62365"/>
<dbReference type="Proteomes" id="UP000051952">
    <property type="component" value="Unassembled WGS sequence"/>
</dbReference>
<dbReference type="AlphaFoldDB" id="A0A0S4ITC5"/>
<sequence length="63" mass="7074">MFVNIHRPPYCSSSSALHYSTIRRFFVCVCDAVAYMFDSLLAGVIRGCGDAPRQREALRFALS</sequence>
<organism evidence="1 2">
    <name type="scientific">Bodo saltans</name>
    <name type="common">Flagellated protozoan</name>
    <dbReference type="NCBI Taxonomy" id="75058"/>
    <lineage>
        <taxon>Eukaryota</taxon>
        <taxon>Discoba</taxon>
        <taxon>Euglenozoa</taxon>
        <taxon>Kinetoplastea</taxon>
        <taxon>Metakinetoplastina</taxon>
        <taxon>Eubodonida</taxon>
        <taxon>Bodonidae</taxon>
        <taxon>Bodo</taxon>
    </lineage>
</organism>
<accession>A0A0S4ITC5</accession>
<evidence type="ECO:0000313" key="2">
    <source>
        <dbReference type="Proteomes" id="UP000051952"/>
    </source>
</evidence>
<dbReference type="EMBL" id="CYKH01000320">
    <property type="protein sequence ID" value="CUF42106.1"/>
    <property type="molecule type" value="Genomic_DNA"/>
</dbReference>
<name>A0A0S4ITC5_BODSA</name>
<proteinExistence type="predicted"/>